<keyword evidence="2" id="KW-0472">Membrane</keyword>
<evidence type="ECO:0000256" key="2">
    <source>
        <dbReference type="SAM" id="Phobius"/>
    </source>
</evidence>
<sequence length="151" mass="15859">MTDDGHPDVEGTSVGQLIGDVTRDLSTLMRQELDLAKAELKADANKATEEVKAQAGKAGKGAGMLAGAGYGGNMVALFLSLALMGALWSAMPIGWAALIVAVVWGIVAAVLFVMGRKTLKTIDFTRLKQINPKPEQTVETLQQVPGALKPN</sequence>
<feature type="coiled-coil region" evidence="1">
    <location>
        <begin position="30"/>
        <end position="57"/>
    </location>
</feature>
<protein>
    <submittedName>
        <fullName evidence="3">Phage holin family protein</fullName>
    </submittedName>
</protein>
<comment type="caution">
    <text evidence="3">The sequence shown here is derived from an EMBL/GenBank/DDBJ whole genome shotgun (WGS) entry which is preliminary data.</text>
</comment>
<keyword evidence="1" id="KW-0175">Coiled coil</keyword>
<evidence type="ECO:0000313" key="4">
    <source>
        <dbReference type="Proteomes" id="UP000247602"/>
    </source>
</evidence>
<dbReference type="Proteomes" id="UP000247602">
    <property type="component" value="Unassembled WGS sequence"/>
</dbReference>
<gene>
    <name evidence="3" type="ORF">DMO24_19965</name>
</gene>
<accession>A0A323V8D2</accession>
<evidence type="ECO:0000313" key="3">
    <source>
        <dbReference type="EMBL" id="PZA19586.1"/>
    </source>
</evidence>
<keyword evidence="2" id="KW-0812">Transmembrane</keyword>
<dbReference type="AlphaFoldDB" id="A0A323V8D2"/>
<keyword evidence="4" id="KW-1185">Reference proteome</keyword>
<proteinExistence type="predicted"/>
<feature type="transmembrane region" description="Helical" evidence="2">
    <location>
        <begin position="62"/>
        <end position="87"/>
    </location>
</feature>
<feature type="transmembrane region" description="Helical" evidence="2">
    <location>
        <begin position="93"/>
        <end position="114"/>
    </location>
</feature>
<organism evidence="3 4">
    <name type="scientific">Modestobacter versicolor</name>
    <dbReference type="NCBI Taxonomy" id="429133"/>
    <lineage>
        <taxon>Bacteria</taxon>
        <taxon>Bacillati</taxon>
        <taxon>Actinomycetota</taxon>
        <taxon>Actinomycetes</taxon>
        <taxon>Geodermatophilales</taxon>
        <taxon>Geodermatophilaceae</taxon>
        <taxon>Modestobacter</taxon>
    </lineage>
</organism>
<dbReference type="OrthoDB" id="3216929at2"/>
<name>A0A323V8D2_9ACTN</name>
<dbReference type="EMBL" id="QKNV01000306">
    <property type="protein sequence ID" value="PZA19586.1"/>
    <property type="molecule type" value="Genomic_DNA"/>
</dbReference>
<keyword evidence="2" id="KW-1133">Transmembrane helix</keyword>
<dbReference type="Pfam" id="PF07332">
    <property type="entry name" value="Phage_holin_3_6"/>
    <property type="match status" value="1"/>
</dbReference>
<dbReference type="InterPro" id="IPR009937">
    <property type="entry name" value="Phage_holin_3_6"/>
</dbReference>
<reference evidence="3 4" key="1">
    <citation type="submission" date="2018-06" db="EMBL/GenBank/DDBJ databases">
        <title>Draft genome sequence of Modestobacter versicolor CP153-2.</title>
        <authorList>
            <person name="Gundlapally S.R."/>
        </authorList>
    </citation>
    <scope>NUCLEOTIDE SEQUENCE [LARGE SCALE GENOMIC DNA]</scope>
    <source>
        <strain evidence="3 4">CP153-2</strain>
    </source>
</reference>
<evidence type="ECO:0000256" key="1">
    <source>
        <dbReference type="SAM" id="Coils"/>
    </source>
</evidence>